<proteinExistence type="predicted"/>
<dbReference type="CDD" id="cd02238">
    <property type="entry name" value="cupin_KdgF"/>
    <property type="match status" value="1"/>
</dbReference>
<accession>A0A7G8BRM9</accession>
<dbReference type="PIRSF" id="PIRSF029883">
    <property type="entry name" value="KdgF"/>
    <property type="match status" value="1"/>
</dbReference>
<dbReference type="Proteomes" id="UP000515312">
    <property type="component" value="Chromosome"/>
</dbReference>
<keyword evidence="3" id="KW-1185">Reference proteome</keyword>
<dbReference type="EMBL" id="CP060394">
    <property type="protein sequence ID" value="QNI35199.1"/>
    <property type="molecule type" value="Genomic_DNA"/>
</dbReference>
<dbReference type="InterPro" id="IPR052535">
    <property type="entry name" value="Bacilysin_H2HPP_isomerase"/>
</dbReference>
<name>A0A7G8BRM9_9BACT</name>
<gene>
    <name evidence="2" type="ORF">H7849_25930</name>
</gene>
<dbReference type="InterPro" id="IPR014710">
    <property type="entry name" value="RmlC-like_jellyroll"/>
</dbReference>
<dbReference type="SUPFAM" id="SSF51182">
    <property type="entry name" value="RmlC-like cupins"/>
    <property type="match status" value="1"/>
</dbReference>
<dbReference type="Gene3D" id="2.60.120.10">
    <property type="entry name" value="Jelly Rolls"/>
    <property type="match status" value="1"/>
</dbReference>
<organism evidence="2 3">
    <name type="scientific">Alloacidobacterium dinghuense</name>
    <dbReference type="NCBI Taxonomy" id="2763107"/>
    <lineage>
        <taxon>Bacteria</taxon>
        <taxon>Pseudomonadati</taxon>
        <taxon>Acidobacteriota</taxon>
        <taxon>Terriglobia</taxon>
        <taxon>Terriglobales</taxon>
        <taxon>Acidobacteriaceae</taxon>
        <taxon>Alloacidobacterium</taxon>
    </lineage>
</organism>
<dbReference type="Pfam" id="PF07883">
    <property type="entry name" value="Cupin_2"/>
    <property type="match status" value="1"/>
</dbReference>
<feature type="domain" description="Cupin type-2" evidence="1">
    <location>
        <begin position="7"/>
        <end position="62"/>
    </location>
</feature>
<dbReference type="InterPro" id="IPR025499">
    <property type="entry name" value="KdgF"/>
</dbReference>
<sequence>MLARLLLRKGCIVPEHSHHNEQISYILEGALRFTLNGNEVVTVNAGETLVIPSNVKHSAEALVDTIDLDVFAPPRADWIGGTDAYLRK</sequence>
<dbReference type="AlphaFoldDB" id="A0A7G8BRM9"/>
<dbReference type="InterPro" id="IPR011051">
    <property type="entry name" value="RmlC_Cupin_sf"/>
</dbReference>
<dbReference type="KEGG" id="adin:H7849_25930"/>
<evidence type="ECO:0000259" key="1">
    <source>
        <dbReference type="Pfam" id="PF07883"/>
    </source>
</evidence>
<evidence type="ECO:0000313" key="3">
    <source>
        <dbReference type="Proteomes" id="UP000515312"/>
    </source>
</evidence>
<evidence type="ECO:0000313" key="2">
    <source>
        <dbReference type="EMBL" id="QNI35199.1"/>
    </source>
</evidence>
<reference evidence="2 3" key="1">
    <citation type="submission" date="2020-08" db="EMBL/GenBank/DDBJ databases">
        <title>Edaphobacter telluris sp. nov. and Acidobacterium dinghuensis sp. nov., two acidobacteria isolated from forest soil.</title>
        <authorList>
            <person name="Fu J."/>
            <person name="Qiu L."/>
        </authorList>
    </citation>
    <scope>NUCLEOTIDE SEQUENCE [LARGE SCALE GENOMIC DNA]</scope>
    <source>
        <strain evidence="2">4Y35</strain>
    </source>
</reference>
<dbReference type="PANTHER" id="PTHR40112:SF1">
    <property type="entry name" value="H2HPP ISOMERASE"/>
    <property type="match status" value="1"/>
</dbReference>
<dbReference type="InterPro" id="IPR013096">
    <property type="entry name" value="Cupin_2"/>
</dbReference>
<protein>
    <submittedName>
        <fullName evidence="2">Cupin domain-containing protein</fullName>
    </submittedName>
</protein>
<dbReference type="PANTHER" id="PTHR40112">
    <property type="entry name" value="H2HPP ISOMERASE"/>
    <property type="match status" value="1"/>
</dbReference>